<dbReference type="Proteomes" id="UP001652432">
    <property type="component" value="Unassembled WGS sequence"/>
</dbReference>
<dbReference type="InterPro" id="IPR023214">
    <property type="entry name" value="HAD_sf"/>
</dbReference>
<dbReference type="SFLD" id="SFLDG01140">
    <property type="entry name" value="C2.B:_Phosphomannomutase_and_P"/>
    <property type="match status" value="1"/>
</dbReference>
<dbReference type="SFLD" id="SFLDS00003">
    <property type="entry name" value="Haloacid_Dehalogenase"/>
    <property type="match status" value="1"/>
</dbReference>
<keyword evidence="2" id="KW-1185">Reference proteome</keyword>
<dbReference type="NCBIfam" id="TIGR01484">
    <property type="entry name" value="HAD-SF-IIB"/>
    <property type="match status" value="1"/>
</dbReference>
<dbReference type="Gene3D" id="3.40.50.1000">
    <property type="entry name" value="HAD superfamily/HAD-like"/>
    <property type="match status" value="1"/>
</dbReference>
<dbReference type="GO" id="GO:0016787">
    <property type="term" value="F:hydrolase activity"/>
    <property type="evidence" value="ECO:0007669"/>
    <property type="project" value="UniProtKB-KW"/>
</dbReference>
<proteinExistence type="predicted"/>
<dbReference type="NCBIfam" id="TIGR00099">
    <property type="entry name" value="Cof-subfamily"/>
    <property type="match status" value="1"/>
</dbReference>
<dbReference type="CDD" id="cd07516">
    <property type="entry name" value="HAD_Pase"/>
    <property type="match status" value="1"/>
</dbReference>
<dbReference type="Pfam" id="PF08282">
    <property type="entry name" value="Hydrolase_3"/>
    <property type="match status" value="1"/>
</dbReference>
<reference evidence="1 2" key="1">
    <citation type="journal article" date="2021" name="ISME Commun">
        <title>Automated analysis of genomic sequences facilitates high-throughput and comprehensive description of bacteria.</title>
        <authorList>
            <person name="Hitch T.C.A."/>
        </authorList>
    </citation>
    <scope>NUCLEOTIDE SEQUENCE [LARGE SCALE GENOMIC DNA]</scope>
    <source>
        <strain evidence="1 2">Sanger_18</strain>
    </source>
</reference>
<name>A0ABT2T031_9FIRM</name>
<comment type="caution">
    <text evidence="1">The sequence shown here is derived from an EMBL/GenBank/DDBJ whole genome shotgun (WGS) entry which is preliminary data.</text>
</comment>
<evidence type="ECO:0000313" key="1">
    <source>
        <dbReference type="EMBL" id="MCU6743599.1"/>
    </source>
</evidence>
<evidence type="ECO:0000313" key="2">
    <source>
        <dbReference type="Proteomes" id="UP001652432"/>
    </source>
</evidence>
<dbReference type="PANTHER" id="PTHR10000:SF8">
    <property type="entry name" value="HAD SUPERFAMILY HYDROLASE-LIKE, TYPE 3"/>
    <property type="match status" value="1"/>
</dbReference>
<dbReference type="Gene3D" id="3.30.1240.10">
    <property type="match status" value="1"/>
</dbReference>
<accession>A0ABT2T031</accession>
<dbReference type="EMBL" id="JAOQKJ010000003">
    <property type="protein sequence ID" value="MCU6743599.1"/>
    <property type="molecule type" value="Genomic_DNA"/>
</dbReference>
<organism evidence="1 2">
    <name type="scientific">Suilimivivens aceti</name>
    <dbReference type="NCBI Taxonomy" id="2981774"/>
    <lineage>
        <taxon>Bacteria</taxon>
        <taxon>Bacillati</taxon>
        <taxon>Bacillota</taxon>
        <taxon>Clostridia</taxon>
        <taxon>Lachnospirales</taxon>
        <taxon>Lachnospiraceae</taxon>
        <taxon>Suilimivivens</taxon>
    </lineage>
</organism>
<keyword evidence="1" id="KW-0378">Hydrolase</keyword>
<gene>
    <name evidence="1" type="ORF">OCV77_03630</name>
</gene>
<protein>
    <submittedName>
        <fullName evidence="1">Cof-type HAD-IIB family hydrolase</fullName>
    </submittedName>
</protein>
<dbReference type="InterPro" id="IPR036412">
    <property type="entry name" value="HAD-like_sf"/>
</dbReference>
<dbReference type="SUPFAM" id="SSF56784">
    <property type="entry name" value="HAD-like"/>
    <property type="match status" value="1"/>
</dbReference>
<dbReference type="InterPro" id="IPR006379">
    <property type="entry name" value="HAD-SF_hydro_IIB"/>
</dbReference>
<dbReference type="InterPro" id="IPR000150">
    <property type="entry name" value="Cof"/>
</dbReference>
<sequence>MKAHPEAFHRNKILFTDLDGTFLNKEKQIGDYTREVMDTFTKAGNKLVLCSGRDINSVRSVKEYLHLDYPGMYLIGYNGGQIVECDTGKTLYRIALTYEQVCHIREAASQHGLHFHTYSDTNILSPCDDEELHFYQRTIKTPVIFSQDLHEIRDCGACKCLVIAIDRHEELEAFVRDLSSWAEQEQITMVFSNNNYLEIFPSASGKGAAVRKLCELLNISPLLSIAAGDAENDISMIEAAGIGIAMYNASDDVKAAATMVTALDNNHDGLARELLDLV</sequence>
<dbReference type="PANTHER" id="PTHR10000">
    <property type="entry name" value="PHOSPHOSERINE PHOSPHATASE"/>
    <property type="match status" value="1"/>
</dbReference>